<keyword evidence="2" id="KW-1185">Reference proteome</keyword>
<dbReference type="AlphaFoldDB" id="A0A143BIG8"/>
<dbReference type="EMBL" id="CP011454">
    <property type="protein sequence ID" value="AMW04837.1"/>
    <property type="molecule type" value="Genomic_DNA"/>
</dbReference>
<gene>
    <name evidence="1" type="ORF">GEMMAAP_08315</name>
</gene>
<reference evidence="1 2" key="1">
    <citation type="journal article" date="2014" name="Proc. Natl. Acad. Sci. U.S.A.">
        <title>Functional type 2 photosynthetic reaction centers found in the rare bacterial phylum Gemmatimonadetes.</title>
        <authorList>
            <person name="Zeng Y."/>
            <person name="Feng F."/>
            <person name="Medova H."/>
            <person name="Dean J."/>
            <person name="Koblizek M."/>
        </authorList>
    </citation>
    <scope>NUCLEOTIDE SEQUENCE [LARGE SCALE GENOMIC DNA]</scope>
    <source>
        <strain evidence="1 2">AP64</strain>
    </source>
</reference>
<reference evidence="1 2" key="2">
    <citation type="journal article" date="2016" name="Environ. Microbiol. Rep.">
        <title>Metagenomic evidence for the presence of phototrophic Gemmatimonadetes bacteria in diverse environments.</title>
        <authorList>
            <person name="Zeng Y."/>
            <person name="Baumbach J."/>
            <person name="Barbosa E.G."/>
            <person name="Azevedo V."/>
            <person name="Zhang C."/>
            <person name="Koblizek M."/>
        </authorList>
    </citation>
    <scope>NUCLEOTIDE SEQUENCE [LARGE SCALE GENOMIC DNA]</scope>
    <source>
        <strain evidence="1 2">AP64</strain>
    </source>
</reference>
<evidence type="ECO:0000313" key="2">
    <source>
        <dbReference type="Proteomes" id="UP000076404"/>
    </source>
</evidence>
<protein>
    <submittedName>
        <fullName evidence="1">Uncharacterized protein</fullName>
    </submittedName>
</protein>
<accession>A0A143BIG8</accession>
<dbReference type="KEGG" id="gph:GEMMAAP_08315"/>
<sequence>MEGQWDVSGLSASGAGGTFLGGLTLRSTSASGFTGSYDVLETSAQGQQRRVAGPVGGRMAGATTVEFDVTLGGSTRRHVASVVGDSLRGSWFDVATAGSVESSGSFRAIRKK</sequence>
<organism evidence="1 2">
    <name type="scientific">Gemmatimonas phototrophica</name>
    <dbReference type="NCBI Taxonomy" id="1379270"/>
    <lineage>
        <taxon>Bacteria</taxon>
        <taxon>Pseudomonadati</taxon>
        <taxon>Gemmatimonadota</taxon>
        <taxon>Gemmatimonadia</taxon>
        <taxon>Gemmatimonadales</taxon>
        <taxon>Gemmatimonadaceae</taxon>
        <taxon>Gemmatimonas</taxon>
    </lineage>
</organism>
<evidence type="ECO:0000313" key="1">
    <source>
        <dbReference type="EMBL" id="AMW04837.1"/>
    </source>
</evidence>
<name>A0A143BIG8_9BACT</name>
<proteinExistence type="predicted"/>
<dbReference type="Proteomes" id="UP000076404">
    <property type="component" value="Chromosome"/>
</dbReference>